<feature type="transmembrane region" description="Helical" evidence="1">
    <location>
        <begin position="20"/>
        <end position="40"/>
    </location>
</feature>
<keyword evidence="3" id="KW-1185">Reference proteome</keyword>
<keyword evidence="1" id="KW-0472">Membrane</keyword>
<organism evidence="2 3">
    <name type="scientific">Pseudonocardia alni subsp. carboxydivorans</name>
    <dbReference type="NCBI Taxonomy" id="415010"/>
    <lineage>
        <taxon>Bacteria</taxon>
        <taxon>Bacillati</taxon>
        <taxon>Actinomycetota</taxon>
        <taxon>Actinomycetes</taxon>
        <taxon>Pseudonocardiales</taxon>
        <taxon>Pseudonocardiaceae</taxon>
        <taxon>Pseudonocardia</taxon>
    </lineage>
</organism>
<dbReference type="Proteomes" id="UP001367513">
    <property type="component" value="Unassembled WGS sequence"/>
</dbReference>
<evidence type="ECO:0000313" key="3">
    <source>
        <dbReference type="Proteomes" id="UP001367513"/>
    </source>
</evidence>
<protein>
    <submittedName>
        <fullName evidence="2">Uncharacterized protein</fullName>
    </submittedName>
</protein>
<evidence type="ECO:0000313" key="2">
    <source>
        <dbReference type="EMBL" id="MEK6464159.1"/>
    </source>
</evidence>
<evidence type="ECO:0000256" key="1">
    <source>
        <dbReference type="SAM" id="Phobius"/>
    </source>
</evidence>
<proteinExistence type="predicted"/>
<reference evidence="2 3" key="1">
    <citation type="submission" date="2024-03" db="EMBL/GenBank/DDBJ databases">
        <title>Draft genome sequence of Pseudonocardia carboxydivorans JCM 14827.</title>
        <authorList>
            <person name="Duangmal K."/>
        </authorList>
    </citation>
    <scope>NUCLEOTIDE SEQUENCE [LARGE SCALE GENOMIC DNA]</scope>
    <source>
        <strain evidence="2 3">JCM 14827</strain>
    </source>
</reference>
<dbReference type="EMBL" id="JBBPIX010000004">
    <property type="protein sequence ID" value="MEK6464159.1"/>
    <property type="molecule type" value="Genomic_DNA"/>
</dbReference>
<name>A0ABU9AEI0_PSEA5</name>
<gene>
    <name evidence="2" type="ORF">WG925_10485</name>
</gene>
<accession>A0ABU9AEI0</accession>
<dbReference type="RefSeq" id="WP_346107075.1">
    <property type="nucleotide sequence ID" value="NZ_BAAAOD010000071.1"/>
</dbReference>
<keyword evidence="1" id="KW-1133">Transmembrane helix</keyword>
<sequence length="169" mass="16922">MNPSGEPDGVERALTGLRRVVVPVAAGLLLLLAIAVGDAAETAAARAAGTTRVSATVLGTTAGPGPVDVGWTDGRGVVRTATVTVGGRVAPGRTVGLWIGPDGVPAAPEHPTEVRTAGILRSATVLGVGGAGLVAVYTAAGVAGRARAAGRLDREWRAVEARWRELPRG</sequence>
<keyword evidence="1" id="KW-0812">Transmembrane</keyword>
<comment type="caution">
    <text evidence="2">The sequence shown here is derived from an EMBL/GenBank/DDBJ whole genome shotgun (WGS) entry which is preliminary data.</text>
</comment>